<dbReference type="InterPro" id="IPR009027">
    <property type="entry name" value="Ribosomal_bL9/RNase_H1_N"/>
</dbReference>
<dbReference type="InterPro" id="IPR036791">
    <property type="entry name" value="Ribosomal_bL9_C_sf"/>
</dbReference>
<dbReference type="GO" id="GO:0003735">
    <property type="term" value="F:structural constituent of ribosome"/>
    <property type="evidence" value="ECO:0007669"/>
    <property type="project" value="InterPro"/>
</dbReference>
<proteinExistence type="inferred from homology"/>
<keyword evidence="5 8" id="KW-0689">Ribosomal protein</keyword>
<evidence type="ECO:0000256" key="7">
    <source>
        <dbReference type="ARBA" id="ARBA00035292"/>
    </source>
</evidence>
<dbReference type="SUPFAM" id="SSF55653">
    <property type="entry name" value="Ribosomal protein L9 C-domain"/>
    <property type="match status" value="1"/>
</dbReference>
<dbReference type="AlphaFoldDB" id="A0A9D1LW08"/>
<comment type="function">
    <text evidence="1 8">Binds to the 23S rRNA.</text>
</comment>
<keyword evidence="6 8" id="KW-0687">Ribonucleoprotein</keyword>
<dbReference type="EMBL" id="DVND01000164">
    <property type="protein sequence ID" value="HIU48986.1"/>
    <property type="molecule type" value="Genomic_DNA"/>
</dbReference>
<dbReference type="InterPro" id="IPR020070">
    <property type="entry name" value="Ribosomal_bL9_N"/>
</dbReference>
<feature type="domain" description="Ribosomal protein L9" evidence="9">
    <location>
        <begin position="13"/>
        <end position="40"/>
    </location>
</feature>
<dbReference type="FunFam" id="3.40.5.10:FF:000002">
    <property type="entry name" value="50S ribosomal protein L9"/>
    <property type="match status" value="1"/>
</dbReference>
<sequence length="148" mass="16461">MKVILNQDIKGQGKKGQLVEVSDGYARNYLLPKKLAKEATKENINVMQGQKESEEFRKKKELEEAQEIAKQMETLTVKLSAKAGENGKLFGSITSKDVAEALTMQHHIKLDKKKFVLPDGIKTLGTTEVDVKIHTGVTGKLKVQVENL</sequence>
<gene>
    <name evidence="8" type="primary">rplI</name>
    <name evidence="10" type="ORF">IAB04_06445</name>
</gene>
<accession>A0A9D1LW08</accession>
<evidence type="ECO:0000256" key="6">
    <source>
        <dbReference type="ARBA" id="ARBA00023274"/>
    </source>
</evidence>
<dbReference type="InterPro" id="IPR020069">
    <property type="entry name" value="Ribosomal_bL9_C"/>
</dbReference>
<dbReference type="InterPro" id="IPR036935">
    <property type="entry name" value="Ribosomal_bL9_N_sf"/>
</dbReference>
<dbReference type="Proteomes" id="UP000824111">
    <property type="component" value="Unassembled WGS sequence"/>
</dbReference>
<comment type="similarity">
    <text evidence="2 8">Belongs to the bacterial ribosomal protein bL9 family.</text>
</comment>
<reference evidence="10" key="2">
    <citation type="journal article" date="2021" name="PeerJ">
        <title>Extensive microbial diversity within the chicken gut microbiome revealed by metagenomics and culture.</title>
        <authorList>
            <person name="Gilroy R."/>
            <person name="Ravi A."/>
            <person name="Getino M."/>
            <person name="Pursley I."/>
            <person name="Horton D.L."/>
            <person name="Alikhan N.F."/>
            <person name="Baker D."/>
            <person name="Gharbi K."/>
            <person name="Hall N."/>
            <person name="Watson M."/>
            <person name="Adriaenssens E.M."/>
            <person name="Foster-Nyarko E."/>
            <person name="Jarju S."/>
            <person name="Secka A."/>
            <person name="Antonio M."/>
            <person name="Oren A."/>
            <person name="Chaudhuri R.R."/>
            <person name="La Ragione R."/>
            <person name="Hildebrand F."/>
            <person name="Pallen M.J."/>
        </authorList>
    </citation>
    <scope>NUCLEOTIDE SEQUENCE</scope>
    <source>
        <strain evidence="10">ChiSjej4B22-9803</strain>
    </source>
</reference>
<comment type="caution">
    <text evidence="10">The sequence shown here is derived from an EMBL/GenBank/DDBJ whole genome shotgun (WGS) entry which is preliminary data.</text>
</comment>
<dbReference type="GO" id="GO:0019843">
    <property type="term" value="F:rRNA binding"/>
    <property type="evidence" value="ECO:0007669"/>
    <property type="project" value="UniProtKB-UniRule"/>
</dbReference>
<dbReference type="SUPFAM" id="SSF55658">
    <property type="entry name" value="L9 N-domain-like"/>
    <property type="match status" value="1"/>
</dbReference>
<organism evidence="10 11">
    <name type="scientific">Candidatus Avimonoglobus intestinipullorum</name>
    <dbReference type="NCBI Taxonomy" id="2840699"/>
    <lineage>
        <taxon>Bacteria</taxon>
        <taxon>Bacillati</taxon>
        <taxon>Bacillota</taxon>
        <taxon>Clostridia</taxon>
        <taxon>Eubacteriales</taxon>
        <taxon>Candidatus Avimonoglobus</taxon>
    </lineage>
</organism>
<keyword evidence="3 8" id="KW-0699">rRNA-binding</keyword>
<name>A0A9D1LW08_9FIRM</name>
<dbReference type="NCBIfam" id="TIGR00158">
    <property type="entry name" value="L9"/>
    <property type="match status" value="1"/>
</dbReference>
<dbReference type="InterPro" id="IPR020594">
    <property type="entry name" value="Ribosomal_bL9_bac/chp"/>
</dbReference>
<dbReference type="HAMAP" id="MF_00503">
    <property type="entry name" value="Ribosomal_bL9"/>
    <property type="match status" value="1"/>
</dbReference>
<dbReference type="Pfam" id="PF03948">
    <property type="entry name" value="Ribosomal_L9_C"/>
    <property type="match status" value="1"/>
</dbReference>
<evidence type="ECO:0000313" key="11">
    <source>
        <dbReference type="Proteomes" id="UP000824111"/>
    </source>
</evidence>
<dbReference type="GO" id="GO:1990904">
    <property type="term" value="C:ribonucleoprotein complex"/>
    <property type="evidence" value="ECO:0007669"/>
    <property type="project" value="UniProtKB-KW"/>
</dbReference>
<reference evidence="10" key="1">
    <citation type="submission" date="2020-10" db="EMBL/GenBank/DDBJ databases">
        <authorList>
            <person name="Gilroy R."/>
        </authorList>
    </citation>
    <scope>NUCLEOTIDE SEQUENCE</scope>
    <source>
        <strain evidence="10">ChiSjej4B22-9803</strain>
    </source>
</reference>
<evidence type="ECO:0000256" key="2">
    <source>
        <dbReference type="ARBA" id="ARBA00010605"/>
    </source>
</evidence>
<evidence type="ECO:0000256" key="5">
    <source>
        <dbReference type="ARBA" id="ARBA00022980"/>
    </source>
</evidence>
<evidence type="ECO:0000256" key="4">
    <source>
        <dbReference type="ARBA" id="ARBA00022884"/>
    </source>
</evidence>
<evidence type="ECO:0000313" key="10">
    <source>
        <dbReference type="EMBL" id="HIU48986.1"/>
    </source>
</evidence>
<keyword evidence="4 8" id="KW-0694">RNA-binding</keyword>
<dbReference type="Gene3D" id="3.40.5.10">
    <property type="entry name" value="Ribosomal protein L9, N-terminal domain"/>
    <property type="match status" value="1"/>
</dbReference>
<evidence type="ECO:0000256" key="8">
    <source>
        <dbReference type="HAMAP-Rule" id="MF_00503"/>
    </source>
</evidence>
<dbReference type="GO" id="GO:0005840">
    <property type="term" value="C:ribosome"/>
    <property type="evidence" value="ECO:0007669"/>
    <property type="project" value="UniProtKB-KW"/>
</dbReference>
<dbReference type="FunFam" id="3.10.430.100:FF:000002">
    <property type="entry name" value="50S ribosomal protein L9"/>
    <property type="match status" value="1"/>
</dbReference>
<dbReference type="Pfam" id="PF01281">
    <property type="entry name" value="Ribosomal_L9_N"/>
    <property type="match status" value="1"/>
</dbReference>
<dbReference type="GO" id="GO:0006412">
    <property type="term" value="P:translation"/>
    <property type="evidence" value="ECO:0007669"/>
    <property type="project" value="UniProtKB-UniRule"/>
</dbReference>
<evidence type="ECO:0000256" key="3">
    <source>
        <dbReference type="ARBA" id="ARBA00022730"/>
    </source>
</evidence>
<evidence type="ECO:0000259" key="9">
    <source>
        <dbReference type="PROSITE" id="PS00651"/>
    </source>
</evidence>
<protein>
    <recommendedName>
        <fullName evidence="7 8">Large ribosomal subunit protein bL9</fullName>
    </recommendedName>
</protein>
<dbReference type="PROSITE" id="PS00651">
    <property type="entry name" value="RIBOSOMAL_L9"/>
    <property type="match status" value="1"/>
</dbReference>
<dbReference type="Gene3D" id="3.10.430.100">
    <property type="entry name" value="Ribosomal protein L9, C-terminal domain"/>
    <property type="match status" value="1"/>
</dbReference>
<evidence type="ECO:0000256" key="1">
    <source>
        <dbReference type="ARBA" id="ARBA00003058"/>
    </source>
</evidence>
<dbReference type="InterPro" id="IPR000244">
    <property type="entry name" value="Ribosomal_bL9"/>
</dbReference>
<dbReference type="PANTHER" id="PTHR21368">
    <property type="entry name" value="50S RIBOSOMAL PROTEIN L9"/>
    <property type="match status" value="1"/>
</dbReference>